<dbReference type="RefSeq" id="WP_004592125.1">
    <property type="nucleotide sequence ID" value="NZ_APMM01000031.1"/>
</dbReference>
<dbReference type="EMBL" id="APMM01000031">
    <property type="protein sequence ID" value="ENN95976.1"/>
    <property type="molecule type" value="Genomic_DNA"/>
</dbReference>
<accession>N6VS46</accession>
<gene>
    <name evidence="2" type="ORF">J422_05020</name>
</gene>
<dbReference type="AlphaFoldDB" id="N6VS46"/>
<keyword evidence="3" id="KW-1185">Reference proteome</keyword>
<dbReference type="PATRIC" id="fig|1069083.5.peg.984"/>
<comment type="caution">
    <text evidence="2">The sequence shown here is derived from an EMBL/GenBank/DDBJ whole genome shotgun (WGS) entry which is preliminary data.</text>
</comment>
<dbReference type="HAMAP" id="MF_00582">
    <property type="entry name" value="UPF0215"/>
    <property type="match status" value="1"/>
</dbReference>
<reference evidence="2 3" key="1">
    <citation type="journal article" date="2013" name="Genome Announc.">
        <title>Draft Genome Sequence of a Highly Flagellated, Fast-Swimming Archaeon, Methanocaldococcus villosus Strain KIN24-T80 (DSM 22612).</title>
        <authorList>
            <person name="Thennarasu S."/>
            <person name="Polireddy D."/>
            <person name="Antony A."/>
            <person name="Yada M.R."/>
            <person name="Algarawi S."/>
            <person name="Sivakumar N."/>
        </authorList>
    </citation>
    <scope>NUCLEOTIDE SEQUENCE [LARGE SCALE GENOMIC DNA]</scope>
    <source>
        <strain evidence="2 3">KIN24-T80</strain>
    </source>
</reference>
<dbReference type="PANTHER" id="PTHR39518">
    <property type="entry name" value="UPF0215 PROTEIN MJ1150"/>
    <property type="match status" value="1"/>
</dbReference>
<evidence type="ECO:0000256" key="1">
    <source>
        <dbReference type="HAMAP-Rule" id="MF_00582"/>
    </source>
</evidence>
<evidence type="ECO:0000313" key="3">
    <source>
        <dbReference type="Proteomes" id="UP000053695"/>
    </source>
</evidence>
<sequence>MKDQIEVIGFDDAPFKREDREGILISVYMRGNKIIDGIYFKRIKKDGLDVTEKIIEIVKGKHYKKIKAIFLSGVTFAGFNIANINEIYSKTGKPVIVVIDKNPNKDKIFLALKKHFCDAEIRIRIINSLPNPEKLENIYVQYIGCDRNFVKNMIKKTKLKSKIPECLRIAHLIGRGFLELME</sequence>
<proteinExistence type="inferred from homology"/>
<dbReference type="STRING" id="1069083.GCA_000371805_00485"/>
<protein>
    <recommendedName>
        <fullName evidence="1">UPF0215 protein J422_05020</fullName>
    </recommendedName>
</protein>
<dbReference type="OrthoDB" id="15207at2157"/>
<name>N6VS46_9EURY</name>
<dbReference type="Gene3D" id="3.30.2170.10">
    <property type="entry name" value="archaeoglobus fulgidus dsm 4304 superfamily"/>
    <property type="match status" value="1"/>
</dbReference>
<evidence type="ECO:0000313" key="2">
    <source>
        <dbReference type="EMBL" id="ENN95976.1"/>
    </source>
</evidence>
<organism evidence="2 3">
    <name type="scientific">Methanocaldococcus villosus KIN24-T80</name>
    <dbReference type="NCBI Taxonomy" id="1069083"/>
    <lineage>
        <taxon>Archaea</taxon>
        <taxon>Methanobacteriati</taxon>
        <taxon>Methanobacteriota</taxon>
        <taxon>Methanomada group</taxon>
        <taxon>Methanococci</taxon>
        <taxon>Methanococcales</taxon>
        <taxon>Methanocaldococcaceae</taxon>
        <taxon>Methanocaldococcus</taxon>
    </lineage>
</organism>
<comment type="similarity">
    <text evidence="1">Belongs to the UPF0215 family.</text>
</comment>
<dbReference type="InterPro" id="IPR002802">
    <property type="entry name" value="Endo_dU"/>
</dbReference>
<dbReference type="Proteomes" id="UP000053695">
    <property type="component" value="Unassembled WGS sequence"/>
</dbReference>
<dbReference type="PANTHER" id="PTHR39518:SF2">
    <property type="entry name" value="UPF0215 PROTEIN MJ1150"/>
    <property type="match status" value="1"/>
</dbReference>
<dbReference type="Pfam" id="PF01949">
    <property type="entry name" value="Endo_dU"/>
    <property type="match status" value="1"/>
</dbReference>
<dbReference type="PIRSF" id="PIRSF006380">
    <property type="entry name" value="UCP006380"/>
    <property type="match status" value="1"/>
</dbReference>